<dbReference type="Proteomes" id="UP000273022">
    <property type="component" value="Unassembled WGS sequence"/>
</dbReference>
<protein>
    <submittedName>
        <fullName evidence="2">Flagellar biosynthesis protein FlaG</fullName>
    </submittedName>
</protein>
<dbReference type="Gene3D" id="3.30.160.170">
    <property type="entry name" value="FlaG-like"/>
    <property type="match status" value="1"/>
</dbReference>
<dbReference type="PANTHER" id="PTHR37166:SF1">
    <property type="entry name" value="PROTEIN FLAG"/>
    <property type="match status" value="1"/>
</dbReference>
<keyword evidence="2" id="KW-0282">Flagellum</keyword>
<feature type="region of interest" description="Disordered" evidence="1">
    <location>
        <begin position="1"/>
        <end position="37"/>
    </location>
</feature>
<dbReference type="AlphaFoldDB" id="A0A3A6U2A1"/>
<accession>A0A3A6U2A1</accession>
<keyword evidence="2" id="KW-0966">Cell projection</keyword>
<dbReference type="PANTHER" id="PTHR37166">
    <property type="entry name" value="PROTEIN FLAG"/>
    <property type="match status" value="1"/>
</dbReference>
<dbReference type="Pfam" id="PF03646">
    <property type="entry name" value="FlaG"/>
    <property type="match status" value="1"/>
</dbReference>
<evidence type="ECO:0000256" key="1">
    <source>
        <dbReference type="SAM" id="MobiDB-lite"/>
    </source>
</evidence>
<name>A0A3A6U2A1_9GAMM</name>
<keyword evidence="2" id="KW-0969">Cilium</keyword>
<feature type="compositionally biased region" description="Low complexity" evidence="1">
    <location>
        <begin position="13"/>
        <end position="30"/>
    </location>
</feature>
<keyword evidence="3" id="KW-1185">Reference proteome</keyword>
<dbReference type="SUPFAM" id="SSF160214">
    <property type="entry name" value="FlaG-like"/>
    <property type="match status" value="1"/>
</dbReference>
<dbReference type="RefSeq" id="WP_121851656.1">
    <property type="nucleotide sequence ID" value="NZ_CP037952.1"/>
</dbReference>
<proteinExistence type="predicted"/>
<dbReference type="OrthoDB" id="5741693at2"/>
<sequence>MDINTYTAGTDVASASNQSNVVPNNQSGSGQSNAVSGNLSQQAPIDVLLNESNGVAELQKIFESAKEADVDALTAAAEELTEMMSVSRKSIQFQVHEESGKTVVSVMDTESGEIIRQIPSEEAIELAERFAEMSGLLLKTEV</sequence>
<gene>
    <name evidence="2" type="ORF">D5R81_00285</name>
</gene>
<reference evidence="2 3" key="1">
    <citation type="submission" date="2018-09" db="EMBL/GenBank/DDBJ databases">
        <title>Phylogeny of the Shewanellaceae, and recommendation for two new genera, Pseudoshewanella and Parashewanella.</title>
        <authorList>
            <person name="Wang G."/>
        </authorList>
    </citation>
    <scope>NUCLEOTIDE SEQUENCE [LARGE SCALE GENOMIC DNA]</scope>
    <source>
        <strain evidence="2 3">KCTC 22492</strain>
    </source>
</reference>
<dbReference type="InterPro" id="IPR005186">
    <property type="entry name" value="FlaG"/>
</dbReference>
<organism evidence="2 3">
    <name type="scientific">Parashewanella spongiae</name>
    <dbReference type="NCBI Taxonomy" id="342950"/>
    <lineage>
        <taxon>Bacteria</taxon>
        <taxon>Pseudomonadati</taxon>
        <taxon>Pseudomonadota</taxon>
        <taxon>Gammaproteobacteria</taxon>
        <taxon>Alteromonadales</taxon>
        <taxon>Shewanellaceae</taxon>
        <taxon>Parashewanella</taxon>
    </lineage>
</organism>
<evidence type="ECO:0000313" key="2">
    <source>
        <dbReference type="EMBL" id="RJY19576.1"/>
    </source>
</evidence>
<evidence type="ECO:0000313" key="3">
    <source>
        <dbReference type="Proteomes" id="UP000273022"/>
    </source>
</evidence>
<dbReference type="InterPro" id="IPR035924">
    <property type="entry name" value="FlaG-like_sf"/>
</dbReference>
<dbReference type="EMBL" id="QYYH01000001">
    <property type="protein sequence ID" value="RJY19576.1"/>
    <property type="molecule type" value="Genomic_DNA"/>
</dbReference>
<comment type="caution">
    <text evidence="2">The sequence shown here is derived from an EMBL/GenBank/DDBJ whole genome shotgun (WGS) entry which is preliminary data.</text>
</comment>